<dbReference type="GO" id="GO:0071766">
    <property type="term" value="P:Actinobacterium-type cell wall biogenesis"/>
    <property type="evidence" value="ECO:0007669"/>
    <property type="project" value="UniProtKB-ARBA"/>
</dbReference>
<dbReference type="GO" id="GO:0006631">
    <property type="term" value="P:fatty acid metabolic process"/>
    <property type="evidence" value="ECO:0007669"/>
    <property type="project" value="UniProtKB-KW"/>
</dbReference>
<dbReference type="RefSeq" id="WP_170213233.1">
    <property type="nucleotide sequence ID" value="NZ_BONH01000075.1"/>
</dbReference>
<evidence type="ECO:0000256" key="3">
    <source>
        <dbReference type="ARBA" id="ARBA00022832"/>
    </source>
</evidence>
<keyword evidence="3" id="KW-0276">Fatty acid metabolism</keyword>
<protein>
    <recommendedName>
        <fullName evidence="9">Acyl-CoA synthetase (AMP-forming)/AMP-acid ligase II</fullName>
    </recommendedName>
</protein>
<comment type="caution">
    <text evidence="7">The sequence shown here is derived from an EMBL/GenBank/DDBJ whole genome shotgun (WGS) entry which is preliminary data.</text>
</comment>
<dbReference type="InterPro" id="IPR020845">
    <property type="entry name" value="AMP-binding_CS"/>
</dbReference>
<dbReference type="CDD" id="cd05931">
    <property type="entry name" value="FAAL"/>
    <property type="match status" value="1"/>
</dbReference>
<dbReference type="PANTHER" id="PTHR22754">
    <property type="entry name" value="DISCO-INTERACTING PROTEIN 2 DIP2 -RELATED"/>
    <property type="match status" value="1"/>
</dbReference>
<dbReference type="InterPro" id="IPR045851">
    <property type="entry name" value="AMP-bd_C_sf"/>
</dbReference>
<dbReference type="GO" id="GO:0008610">
    <property type="term" value="P:lipid biosynthetic process"/>
    <property type="evidence" value="ECO:0007669"/>
    <property type="project" value="InterPro"/>
</dbReference>
<dbReference type="EMBL" id="BONH01000075">
    <property type="protein sequence ID" value="GIG03181.1"/>
    <property type="molecule type" value="Genomic_DNA"/>
</dbReference>
<evidence type="ECO:0000313" key="8">
    <source>
        <dbReference type="Proteomes" id="UP000659904"/>
    </source>
</evidence>
<comment type="similarity">
    <text evidence="1">Belongs to the ATP-dependent AMP-binding enzyme family.</text>
</comment>
<organism evidence="7 8">
    <name type="scientific">Catellatospora citrea</name>
    <dbReference type="NCBI Taxonomy" id="53366"/>
    <lineage>
        <taxon>Bacteria</taxon>
        <taxon>Bacillati</taxon>
        <taxon>Actinomycetota</taxon>
        <taxon>Actinomycetes</taxon>
        <taxon>Micromonosporales</taxon>
        <taxon>Micromonosporaceae</taxon>
        <taxon>Catellatospora</taxon>
    </lineage>
</organism>
<gene>
    <name evidence="7" type="ORF">Cci01nite_82740</name>
</gene>
<evidence type="ECO:0008006" key="9">
    <source>
        <dbReference type="Google" id="ProtNLM"/>
    </source>
</evidence>
<dbReference type="InterPro" id="IPR042099">
    <property type="entry name" value="ANL_N_sf"/>
</dbReference>
<dbReference type="Pfam" id="PF00501">
    <property type="entry name" value="AMP-binding"/>
    <property type="match status" value="1"/>
</dbReference>
<evidence type="ECO:0000256" key="2">
    <source>
        <dbReference type="ARBA" id="ARBA00022598"/>
    </source>
</evidence>
<evidence type="ECO:0000256" key="1">
    <source>
        <dbReference type="ARBA" id="ARBA00006432"/>
    </source>
</evidence>
<dbReference type="SUPFAM" id="SSF56801">
    <property type="entry name" value="Acetyl-CoA synthetase-like"/>
    <property type="match status" value="1"/>
</dbReference>
<evidence type="ECO:0000259" key="6">
    <source>
        <dbReference type="Pfam" id="PF23024"/>
    </source>
</evidence>
<dbReference type="Pfam" id="PF23024">
    <property type="entry name" value="AMP-dom_DIP2-like"/>
    <property type="match status" value="1"/>
</dbReference>
<keyword evidence="4" id="KW-0443">Lipid metabolism</keyword>
<accession>A0A8J3P403</accession>
<dbReference type="Proteomes" id="UP000659904">
    <property type="component" value="Unassembled WGS sequence"/>
</dbReference>
<dbReference type="InterPro" id="IPR040097">
    <property type="entry name" value="FAAL/FAAC"/>
</dbReference>
<feature type="domain" description="AMP-binding enzyme C-terminal" evidence="6">
    <location>
        <begin position="433"/>
        <end position="541"/>
    </location>
</feature>
<dbReference type="AlphaFoldDB" id="A0A8J3P403"/>
<dbReference type="FunFam" id="3.40.50.12780:FF:000013">
    <property type="entry name" value="Long-chain-fatty-acid--AMP ligase FadD32"/>
    <property type="match status" value="1"/>
</dbReference>
<proteinExistence type="inferred from homology"/>
<keyword evidence="2" id="KW-0436">Ligase</keyword>
<evidence type="ECO:0000259" key="5">
    <source>
        <dbReference type="Pfam" id="PF00501"/>
    </source>
</evidence>
<dbReference type="PANTHER" id="PTHR22754:SF32">
    <property type="entry name" value="DISCO-INTERACTING PROTEIN 2"/>
    <property type="match status" value="1"/>
</dbReference>
<dbReference type="InterPro" id="IPR025110">
    <property type="entry name" value="AMP-bd_C"/>
</dbReference>
<dbReference type="InterPro" id="IPR000873">
    <property type="entry name" value="AMP-dep_synth/lig_dom"/>
</dbReference>
<evidence type="ECO:0000313" key="7">
    <source>
        <dbReference type="EMBL" id="GIG03181.1"/>
    </source>
</evidence>
<dbReference type="GO" id="GO:0016874">
    <property type="term" value="F:ligase activity"/>
    <property type="evidence" value="ECO:0007669"/>
    <property type="project" value="UniProtKB-KW"/>
</dbReference>
<name>A0A8J3P403_9ACTN</name>
<dbReference type="PROSITE" id="PS00455">
    <property type="entry name" value="AMP_BINDING"/>
    <property type="match status" value="1"/>
</dbReference>
<sequence>MSQVPSRPVDLVQVLQRNAEQNPDRIAIRITGQRGLSWHEVDRRAQAVAGSLLKSASPGDRIALVFGTDADFLPALFGCWYAGMVAVPVPPGRHGERAISDARPAVVVTTDDFTGHFPDRCITVEGAVVAGLSAAPVKAEHEVAVVQYTSGSTGTPKAVLVTHANYMHNLRMLDEFVWSIGPQIDQTQVVSWLPQFHDMGLVLILFATWRSGTSTIIPPLAFLKDPGVWLRTISAVRGNVTGAPNFAFDLCTSKVSVPEVAELDLTSMAVMLNAAEPVRADTLNRFARHFGPAGLSTNAFAPCYGLAEGTVFVSGVRHGGSPRTVRFDRQALQIGIAVEEHRVGRLLVGCGRRPEGLSVRIVDPQTLVECGPNQIGEIWIHGPSVAKGYAQHDSAPDAFHAQLDGFDERHYLRTGDLGFLWEGELFVTGRAADAIEIDGRMLHPEDVEYTIERSIPVLHGRRCAVFPDGHEAKGLAAVVEVRLPLPLDPERQEMIEFAIRKIVRIEHGVELAQILLLPTGTIPVTTSGKVQRAKTRASYLASHG</sequence>
<dbReference type="Gene3D" id="3.40.50.12780">
    <property type="entry name" value="N-terminal domain of ligase-like"/>
    <property type="match status" value="1"/>
</dbReference>
<dbReference type="Gene3D" id="3.30.300.30">
    <property type="match status" value="1"/>
</dbReference>
<keyword evidence="8" id="KW-1185">Reference proteome</keyword>
<reference evidence="7 8" key="1">
    <citation type="submission" date="2021-01" db="EMBL/GenBank/DDBJ databases">
        <title>Whole genome shotgun sequence of Catellatospora citrea NBRC 14495.</title>
        <authorList>
            <person name="Komaki H."/>
            <person name="Tamura T."/>
        </authorList>
    </citation>
    <scope>NUCLEOTIDE SEQUENCE [LARGE SCALE GENOMIC DNA]</scope>
    <source>
        <strain evidence="7 8">NBRC 14495</strain>
    </source>
</reference>
<evidence type="ECO:0000256" key="4">
    <source>
        <dbReference type="ARBA" id="ARBA00023098"/>
    </source>
</evidence>
<feature type="domain" description="AMP-dependent synthetase/ligase" evidence="5">
    <location>
        <begin position="15"/>
        <end position="389"/>
    </location>
</feature>